<dbReference type="OrthoDB" id="9774911at2"/>
<comment type="caution">
    <text evidence="1">The sequence shown here is derived from an EMBL/GenBank/DDBJ whole genome shotgun (WGS) entry which is preliminary data.</text>
</comment>
<protein>
    <recommendedName>
        <fullName evidence="3">TolB domain-containing protein</fullName>
    </recommendedName>
</protein>
<reference evidence="2" key="1">
    <citation type="submission" date="2016-04" db="EMBL/GenBank/DDBJ databases">
        <authorList>
            <person name="Lyu Z."/>
            <person name="Lyu W."/>
        </authorList>
    </citation>
    <scope>NUCLEOTIDE SEQUENCE [LARGE SCALE GENOMIC DNA]</scope>
    <source>
        <strain evidence="2">C44</strain>
    </source>
</reference>
<dbReference type="Gene3D" id="2.120.10.30">
    <property type="entry name" value="TolB, C-terminal domain"/>
    <property type="match status" value="1"/>
</dbReference>
<evidence type="ECO:0000313" key="1">
    <source>
        <dbReference type="EMBL" id="OAS88368.1"/>
    </source>
</evidence>
<organism evidence="1 2">
    <name type="scientific">Metabacillus litoralis</name>
    <dbReference type="NCBI Taxonomy" id="152268"/>
    <lineage>
        <taxon>Bacteria</taxon>
        <taxon>Bacillati</taxon>
        <taxon>Bacillota</taxon>
        <taxon>Bacilli</taxon>
        <taxon>Bacillales</taxon>
        <taxon>Bacillaceae</taxon>
        <taxon>Metabacillus</taxon>
    </lineage>
</organism>
<dbReference type="AlphaFoldDB" id="A0A179T511"/>
<proteinExistence type="predicted"/>
<dbReference type="InterPro" id="IPR011042">
    <property type="entry name" value="6-blade_b-propeller_TolB-like"/>
</dbReference>
<evidence type="ECO:0000313" key="2">
    <source>
        <dbReference type="Proteomes" id="UP000078534"/>
    </source>
</evidence>
<keyword evidence="2" id="KW-1185">Reference proteome</keyword>
<name>A0A179T511_9BACI</name>
<accession>A0A179T511</accession>
<dbReference type="Proteomes" id="UP000078534">
    <property type="component" value="Unassembled WGS sequence"/>
</dbReference>
<dbReference type="SUPFAM" id="SSF82171">
    <property type="entry name" value="DPP6 N-terminal domain-like"/>
    <property type="match status" value="1"/>
</dbReference>
<sequence length="415" mass="47113">MYRVIFFVIIMAILFPNIIVAGGISELKDLKIAFIRDGDLWTLVNGEEKQITNTGRVYPTLQWSHDGTWLAYQIENSSEAQDNGQQVEVWAYHIESGVKKKIFYDGYSPSWSPSKNVIAFNAKGILNISNFKRFYNMATGVDSYTWLPDGSGFLLSSAGVLRPDGWTSAILYTKKVNESYDDIILFGGVDHFFTLPKEIGINKKKIIAIYADNFEFSPSNKWISFIVSPTASWSMDSNMLCVISREGEKFEVLDEVIFGVGEPKWAPTKDIIAYIAGGGRIVFGFKDKDLKIKEMPVSGSLTPQNYTELDFTWINDHSIVTSRVKEKEWSNDFNEHPLPSLYSVNIDNNKQERISKPPVGFGDYNPMSIQSAKKLIWFRGKSITDENRDIWISDTNGANAKKWLENIDVITLYDE</sequence>
<dbReference type="EMBL" id="LWSG01000004">
    <property type="protein sequence ID" value="OAS88368.1"/>
    <property type="molecule type" value="Genomic_DNA"/>
</dbReference>
<gene>
    <name evidence="1" type="ORF">A6K24_16825</name>
</gene>
<dbReference type="STRING" id="152268.A6K24_16825"/>
<evidence type="ECO:0008006" key="3">
    <source>
        <dbReference type="Google" id="ProtNLM"/>
    </source>
</evidence>
<dbReference type="RefSeq" id="WP_083964485.1">
    <property type="nucleotide sequence ID" value="NZ_LWSG01000004.1"/>
</dbReference>